<dbReference type="Gene3D" id="3.30.70.270">
    <property type="match status" value="1"/>
</dbReference>
<dbReference type="InterPro" id="IPR000477">
    <property type="entry name" value="RT_dom"/>
</dbReference>
<sequence>MVADLKSLKARRGNIKGRLTRFSNFFKDQENTNKFSEIKRRLQSVTSCLTEFEEVHSQIQELDATQATEVELIDFENEYYKVISEADTIINDHQAAFHSSQKTQLGWIVGGHNYSWKNPTAVCTFSQVENDIQKFWQIEQFDTGSGVIKSADNICCEQQYRESVCRQPNGRFMVKLPLTQKRPVLGESRQAAIKRLKAVEHKFSKDPKLKADYTAFMDEYLKLSHMQIINDRLEPDNCYYLPHHPVYKRNDNQSAIRVVFDGSAKSTNGLSLNDNLLTGETLQEELFAILTRFRTHQYVLTADIAKMYRMIDIHPEHRDYQRIVWRFSPEEPIKTYQLNTVTYGMTSSPFLAIRTLQELARSEAKNFPNSYKMILRDFYVDDLLTGSSTVEELHKIRDDVTEILLSYSIRMT</sequence>
<dbReference type="SUPFAM" id="SSF56672">
    <property type="entry name" value="DNA/RNA polymerases"/>
    <property type="match status" value="1"/>
</dbReference>
<protein>
    <recommendedName>
        <fullName evidence="1">Reverse transcriptase domain-containing protein</fullName>
    </recommendedName>
</protein>
<reference evidence="2" key="1">
    <citation type="journal article" date="2020" name="J Insects Food Feed">
        <title>The yellow mealworm (Tenebrio molitor) genome: a resource for the emerging insects as food and feed industry.</title>
        <authorList>
            <person name="Eriksson T."/>
            <person name="Andere A."/>
            <person name="Kelstrup H."/>
            <person name="Emery V."/>
            <person name="Picard C."/>
        </authorList>
    </citation>
    <scope>NUCLEOTIDE SEQUENCE</scope>
    <source>
        <strain evidence="2">Stoneville</strain>
        <tissue evidence="2">Whole head</tissue>
    </source>
</reference>
<evidence type="ECO:0000313" key="3">
    <source>
        <dbReference type="Proteomes" id="UP000719412"/>
    </source>
</evidence>
<comment type="caution">
    <text evidence="2">The sequence shown here is derived from an EMBL/GenBank/DDBJ whole genome shotgun (WGS) entry which is preliminary data.</text>
</comment>
<dbReference type="GO" id="GO:0071897">
    <property type="term" value="P:DNA biosynthetic process"/>
    <property type="evidence" value="ECO:0007669"/>
    <property type="project" value="UniProtKB-ARBA"/>
</dbReference>
<dbReference type="Proteomes" id="UP000719412">
    <property type="component" value="Unassembled WGS sequence"/>
</dbReference>
<reference evidence="2" key="2">
    <citation type="submission" date="2021-08" db="EMBL/GenBank/DDBJ databases">
        <authorList>
            <person name="Eriksson T."/>
        </authorList>
    </citation>
    <scope>NUCLEOTIDE SEQUENCE</scope>
    <source>
        <strain evidence="2">Stoneville</strain>
        <tissue evidence="2">Whole head</tissue>
    </source>
</reference>
<organism evidence="2 3">
    <name type="scientific">Tenebrio molitor</name>
    <name type="common">Yellow mealworm beetle</name>
    <dbReference type="NCBI Taxonomy" id="7067"/>
    <lineage>
        <taxon>Eukaryota</taxon>
        <taxon>Metazoa</taxon>
        <taxon>Ecdysozoa</taxon>
        <taxon>Arthropoda</taxon>
        <taxon>Hexapoda</taxon>
        <taxon>Insecta</taxon>
        <taxon>Pterygota</taxon>
        <taxon>Neoptera</taxon>
        <taxon>Endopterygota</taxon>
        <taxon>Coleoptera</taxon>
        <taxon>Polyphaga</taxon>
        <taxon>Cucujiformia</taxon>
        <taxon>Tenebrionidae</taxon>
        <taxon>Tenebrio</taxon>
    </lineage>
</organism>
<dbReference type="EMBL" id="JABDTM020028582">
    <property type="protein sequence ID" value="KAH0808721.1"/>
    <property type="molecule type" value="Genomic_DNA"/>
</dbReference>
<proteinExistence type="predicted"/>
<dbReference type="Pfam" id="PF00078">
    <property type="entry name" value="RVT_1"/>
    <property type="match status" value="1"/>
</dbReference>
<dbReference type="PANTHER" id="PTHR47331:SF5">
    <property type="entry name" value="RIBONUCLEASE H"/>
    <property type="match status" value="1"/>
</dbReference>
<gene>
    <name evidence="2" type="ORF">GEV33_014070</name>
</gene>
<dbReference type="PROSITE" id="PS50878">
    <property type="entry name" value="RT_POL"/>
    <property type="match status" value="1"/>
</dbReference>
<dbReference type="Gene3D" id="3.10.10.10">
    <property type="entry name" value="HIV Type 1 Reverse Transcriptase, subunit A, domain 1"/>
    <property type="match status" value="1"/>
</dbReference>
<evidence type="ECO:0000259" key="1">
    <source>
        <dbReference type="PROSITE" id="PS50878"/>
    </source>
</evidence>
<dbReference type="InterPro" id="IPR043128">
    <property type="entry name" value="Rev_trsase/Diguanyl_cyclase"/>
</dbReference>
<dbReference type="AlphaFoldDB" id="A0A8J6H6C3"/>
<keyword evidence="3" id="KW-1185">Reference proteome</keyword>
<dbReference type="InterPro" id="IPR043502">
    <property type="entry name" value="DNA/RNA_pol_sf"/>
</dbReference>
<feature type="domain" description="Reverse transcriptase" evidence="1">
    <location>
        <begin position="227"/>
        <end position="412"/>
    </location>
</feature>
<accession>A0A8J6H6C3</accession>
<name>A0A8J6H6C3_TENMO</name>
<dbReference type="PANTHER" id="PTHR47331">
    <property type="entry name" value="PHD-TYPE DOMAIN-CONTAINING PROTEIN"/>
    <property type="match status" value="1"/>
</dbReference>
<evidence type="ECO:0000313" key="2">
    <source>
        <dbReference type="EMBL" id="KAH0808721.1"/>
    </source>
</evidence>